<feature type="compositionally biased region" description="Basic and acidic residues" evidence="1">
    <location>
        <begin position="334"/>
        <end position="343"/>
    </location>
</feature>
<proteinExistence type="predicted"/>
<feature type="compositionally biased region" description="Basic and acidic residues" evidence="1">
    <location>
        <begin position="281"/>
        <end position="296"/>
    </location>
</feature>
<gene>
    <name evidence="2" type="ORF">AVDCRST_MAG87-2582</name>
</gene>
<accession>A0A6J4VBU8</accession>
<feature type="region of interest" description="Disordered" evidence="1">
    <location>
        <begin position="374"/>
        <end position="427"/>
    </location>
</feature>
<feature type="compositionally biased region" description="Basic residues" evidence="1">
    <location>
        <begin position="9"/>
        <end position="26"/>
    </location>
</feature>
<feature type="non-terminal residue" evidence="2">
    <location>
        <position position="449"/>
    </location>
</feature>
<feature type="region of interest" description="Disordered" evidence="1">
    <location>
        <begin position="1"/>
        <end position="80"/>
    </location>
</feature>
<sequence>DPACVRPWLGRRGRGCPSGGRRRSAPRHGGGAGRRPVPCRPARRPGADRGARCPPKPELRSLLGDALPLDDGVMGSDHGDGRARLRAYRRSLQARPDRFCPGRAGAFRGSRRRGLPRPGRSPPGSCCGAGHRDLDDDPCHDPDRDRHDRLLASADRRARDRDDHRVRLAGPDGAFADPGRPLPAPERGRPQRRRLQRLPRDRSDDSGLGDRRIRARGLFRLHWARRRALHADPDDADDRAPGPSAWHIGREPVPIPDRGVQVHLADPVDPRSALGRHRPDRARNELRDDGPRDREGCPSPSCRGSGLAAGRGRGGSSDRHAAGRGLARDPASWPDRDPLDRRLRDRPDRVWPFRQCLALVPGNRRARARLRRVFHAQRHARPDQHRRGLPGPRRRGPDDAVGADPDRRAAGRLPGLALQRPMGGRDQRDARARLRTLPLVPDPGQVYPM</sequence>
<evidence type="ECO:0000313" key="2">
    <source>
        <dbReference type="EMBL" id="CAA9572736.1"/>
    </source>
</evidence>
<evidence type="ECO:0000256" key="1">
    <source>
        <dbReference type="SAM" id="MobiDB-lite"/>
    </source>
</evidence>
<feature type="compositionally biased region" description="Low complexity" evidence="1">
    <location>
        <begin position="116"/>
        <end position="125"/>
    </location>
</feature>
<dbReference type="EMBL" id="CADCWJ010000564">
    <property type="protein sequence ID" value="CAA9572736.1"/>
    <property type="molecule type" value="Genomic_DNA"/>
</dbReference>
<feature type="compositionally biased region" description="Basic and acidic residues" evidence="1">
    <location>
        <begin position="45"/>
        <end position="59"/>
    </location>
</feature>
<organism evidence="2">
    <name type="scientific">uncultured Thermomicrobiales bacterium</name>
    <dbReference type="NCBI Taxonomy" id="1645740"/>
    <lineage>
        <taxon>Bacteria</taxon>
        <taxon>Pseudomonadati</taxon>
        <taxon>Thermomicrobiota</taxon>
        <taxon>Thermomicrobia</taxon>
        <taxon>Thermomicrobiales</taxon>
        <taxon>environmental samples</taxon>
    </lineage>
</organism>
<feature type="region of interest" description="Disordered" evidence="1">
    <location>
        <begin position="96"/>
        <end position="209"/>
    </location>
</feature>
<name>A0A6J4VBU8_9BACT</name>
<feature type="compositionally biased region" description="Basic and acidic residues" evidence="1">
    <location>
        <begin position="198"/>
        <end position="209"/>
    </location>
</feature>
<protein>
    <submittedName>
        <fullName evidence="2">Uncharacterized protein</fullName>
    </submittedName>
</protein>
<feature type="non-terminal residue" evidence="2">
    <location>
        <position position="1"/>
    </location>
</feature>
<dbReference type="AlphaFoldDB" id="A0A6J4VBU8"/>
<feature type="region of interest" description="Disordered" evidence="1">
    <location>
        <begin position="232"/>
        <end position="343"/>
    </location>
</feature>
<feature type="compositionally biased region" description="Basic and acidic residues" evidence="1">
    <location>
        <begin position="130"/>
        <end position="166"/>
    </location>
</feature>
<reference evidence="2" key="1">
    <citation type="submission" date="2020-02" db="EMBL/GenBank/DDBJ databases">
        <authorList>
            <person name="Meier V. D."/>
        </authorList>
    </citation>
    <scope>NUCLEOTIDE SEQUENCE</scope>
    <source>
        <strain evidence="2">AVDCRST_MAG87</strain>
    </source>
</reference>